<dbReference type="InParanoid" id="A0A6P8ZRE2"/>
<dbReference type="GO" id="GO:0006325">
    <property type="term" value="P:chromatin organization"/>
    <property type="evidence" value="ECO:0007669"/>
    <property type="project" value="TreeGrafter"/>
</dbReference>
<dbReference type="RefSeq" id="XP_034247449.1">
    <property type="nucleotide sequence ID" value="XM_034391558.1"/>
</dbReference>
<evidence type="ECO:0000313" key="3">
    <source>
        <dbReference type="Proteomes" id="UP000515158"/>
    </source>
</evidence>
<evidence type="ECO:0000256" key="1">
    <source>
        <dbReference type="SAM" id="MobiDB-lite"/>
    </source>
</evidence>
<dbReference type="GeneID" id="117649109"/>
<feature type="region of interest" description="Disordered" evidence="1">
    <location>
        <begin position="208"/>
        <end position="227"/>
    </location>
</feature>
<dbReference type="PANTHER" id="PTHR28678:SF1">
    <property type="entry name" value="CODANIN-1"/>
    <property type="match status" value="1"/>
</dbReference>
<feature type="region of interest" description="Disordered" evidence="1">
    <location>
        <begin position="244"/>
        <end position="323"/>
    </location>
</feature>
<gene>
    <name evidence="4" type="primary">LOC117649109</name>
</gene>
<dbReference type="OrthoDB" id="20982at2759"/>
<organism evidence="4">
    <name type="scientific">Thrips palmi</name>
    <name type="common">Melon thrips</name>
    <dbReference type="NCBI Taxonomy" id="161013"/>
    <lineage>
        <taxon>Eukaryota</taxon>
        <taxon>Metazoa</taxon>
        <taxon>Ecdysozoa</taxon>
        <taxon>Arthropoda</taxon>
        <taxon>Hexapoda</taxon>
        <taxon>Insecta</taxon>
        <taxon>Pterygota</taxon>
        <taxon>Neoptera</taxon>
        <taxon>Paraneoptera</taxon>
        <taxon>Thysanoptera</taxon>
        <taxon>Terebrantia</taxon>
        <taxon>Thripoidea</taxon>
        <taxon>Thripidae</taxon>
        <taxon>Thrips</taxon>
    </lineage>
</organism>
<dbReference type="KEGG" id="tpal:117649109"/>
<dbReference type="InterPro" id="IPR028171">
    <property type="entry name" value="Codanin-1_C"/>
</dbReference>
<feature type="compositionally biased region" description="Polar residues" evidence="1">
    <location>
        <begin position="252"/>
        <end position="275"/>
    </location>
</feature>
<reference evidence="4" key="1">
    <citation type="submission" date="2025-08" db="UniProtKB">
        <authorList>
            <consortium name="RefSeq"/>
        </authorList>
    </citation>
    <scope>IDENTIFICATION</scope>
    <source>
        <tissue evidence="4">Total insect</tissue>
    </source>
</reference>
<feature type="domain" description="Codanin-1 C-terminal" evidence="2">
    <location>
        <begin position="942"/>
        <end position="1054"/>
    </location>
</feature>
<dbReference type="FunCoup" id="A0A6P8ZRE2">
    <property type="interactions" value="1967"/>
</dbReference>
<dbReference type="Pfam" id="PF15296">
    <property type="entry name" value="Codanin-1_C"/>
    <property type="match status" value="1"/>
</dbReference>
<accession>A0A6P8ZRE2</accession>
<evidence type="ECO:0000313" key="4">
    <source>
        <dbReference type="RefSeq" id="XP_034247449.1"/>
    </source>
</evidence>
<sequence length="1398" mass="156283">MAEAILFATLEGNLPLEEVLTWISDETCGPSLQENLTCSRGDFVLCILNYLRESTERAWQQSATFQSPIKSVKNSTKIHNLNRQTSPQKSVEKKFARRVELFPTGASSSKPLDQDRYLSTSKTEADFNNDNSFANQTRSPVVHSPSPYREALGKYSVNSKMKDEENPFFSSEVNCLATSSPLSLSVTSEVSSQHTPINRRVQSFKSNERCSPPVGVNSPDSGFKTPTRGNAMCLGDFLIKGGKSQQSKKRFSTSPTNSPAISQNSTPVDHQTSQSYKRKHKRRINPTKVSLESSSFSSQNGFQESEAFGSANRPIPDSSPFKTVSMEPIKAPLSFTEERNLLKQERLKLQNQGDNTVSEAAAVHCAMTTKSALPKMIVADPLKVTNPEKLLKLSELYGCVLNANLVPNLMSELYFLISLLLIRSDLSEEENEDVISNLEDKLKNTSLDELEGKACDGIKAESTVDLSPVRSRKHSVKKASHQQYFYSVHNCVFFATNVLSKQVDVLGNFDRITLKLLLDSERIAVFAPNLKEYLLSLYANSVSTTKGSQGMVPNKVIVSGNVSFQSDTDNSSNFPTAQCFSNFRKQRDGFYEILRIWEANHQKPGWNFAVTLGSRVRSLLHLCSDPINLMHFARLFRLQLLSIVSGTSNCLDDEPEDLEFLEGLRGIDPDKLNRLKDRLVTPYKAGGPRPDPSFPGSQEFYRDFILSAWHLSFLQHLQDSLISHLLELDQTSFLASDTEDSEFTVDSTTRQNYLSCVVMMRLLAKFLGLVVFLPYNRTDTNLPHNIRDTEVSVRSKVMPPLDILRCVVEAHKNHRLIVTVPWVVKFLGMMDSVSSALPVYQTVIQLLLRLYMDLRQGTSPSLFRRSLMLPSKTVLLLRLSLGWLFEASFIQETFFYSWCFNLDETLMLSLDAGGTPSFDASLPALDSSDGLSVTSSTAPPVDALNLVDCDVLYALCPFLMELRILLASTPSECAPGGSVRHITPVSAGSSMLPFASSVKQLELKLEDNFFHGLPASVLRTVEFVVERVTSACVKHICNVWLPTLKQRGVLQLQEKIKSYQTEIGLVKDPSVIQSELKKEINLIVDQVSVGLKAKCRTGVPEFCLAKCKGALFALLSEESLSVAVCEMCVKIASRMSEERVISWMQSHATLTIYSKDLQSETEKAIKNRERCEVSTSTAKTSHIAPGASASWKHDDSAPSPFAVLQSLKVMVCDILNGQDISRDIVDDILNQMEQCVTKRQDVVPAAERILALLSVDLIISLVCHNPRIVDSHLLSRMVSLWKLDALRPVEDGLARLVCPRNMLLLAQSTHQTRLVWEKLADVVAAVLKAKLVTPELLENQCLAIMQQEWPQNILRCFAMCMNEVVRQYQKQKDVDYKFVLLLEWLAETMAQIDYFPHL</sequence>
<feature type="compositionally biased region" description="Basic residues" evidence="1">
    <location>
        <begin position="276"/>
        <end position="285"/>
    </location>
</feature>
<dbReference type="PANTHER" id="PTHR28678">
    <property type="entry name" value="CODANIN-1"/>
    <property type="match status" value="1"/>
</dbReference>
<name>A0A6P8ZRE2_THRPL</name>
<keyword evidence="3" id="KW-1185">Reference proteome</keyword>
<dbReference type="GO" id="GO:0005634">
    <property type="term" value="C:nucleus"/>
    <property type="evidence" value="ECO:0007669"/>
    <property type="project" value="TreeGrafter"/>
</dbReference>
<protein>
    <submittedName>
        <fullName evidence="4">Codanin-1</fullName>
    </submittedName>
</protein>
<evidence type="ECO:0000259" key="2">
    <source>
        <dbReference type="Pfam" id="PF15296"/>
    </source>
</evidence>
<dbReference type="InterPro" id="IPR040031">
    <property type="entry name" value="Codanin-1"/>
</dbReference>
<feature type="compositionally biased region" description="Polar residues" evidence="1">
    <location>
        <begin position="287"/>
        <end position="303"/>
    </location>
</feature>
<dbReference type="Proteomes" id="UP000515158">
    <property type="component" value="Unplaced"/>
</dbReference>
<dbReference type="CTD" id="46719"/>
<proteinExistence type="predicted"/>